<dbReference type="RefSeq" id="WP_062193332.1">
    <property type="nucleotide sequence ID" value="NZ_DF967965.1"/>
</dbReference>
<protein>
    <submittedName>
        <fullName evidence="1">P-II family nitrogen regulator</fullName>
    </submittedName>
</protein>
<dbReference type="InterPro" id="IPR011322">
    <property type="entry name" value="N-reg_PII-like_a/b"/>
</dbReference>
<dbReference type="OrthoDB" id="159829at2"/>
<sequence length="119" mass="13238">MFFVLYVLHDDEKLKAVLDAWQGSGVSGVTILPSTGIGRIRDHFALREDVPLIPSLKSLLEEHEDLLNRTLFTVVEDEAMVDRVVAATEKVVGRLDSPNTGILVVLPVIRAYGLRREKS</sequence>
<dbReference type="STRING" id="229919.GCA_001050195_02118"/>
<proteinExistence type="predicted"/>
<comment type="caution">
    <text evidence="1">The sequence shown here is derived from an EMBL/GenBank/DDBJ whole genome shotgun (WGS) entry which is preliminary data.</text>
</comment>
<evidence type="ECO:0000313" key="1">
    <source>
        <dbReference type="EMBL" id="HCE17250.1"/>
    </source>
</evidence>
<organism evidence="1 2">
    <name type="scientific">Anaerolinea thermolimosa</name>
    <dbReference type="NCBI Taxonomy" id="229919"/>
    <lineage>
        <taxon>Bacteria</taxon>
        <taxon>Bacillati</taxon>
        <taxon>Chloroflexota</taxon>
        <taxon>Anaerolineae</taxon>
        <taxon>Anaerolineales</taxon>
        <taxon>Anaerolineaceae</taxon>
        <taxon>Anaerolinea</taxon>
    </lineage>
</organism>
<dbReference type="PROSITE" id="PS51343">
    <property type="entry name" value="PII_GLNB_DOM"/>
    <property type="match status" value="1"/>
</dbReference>
<dbReference type="SUPFAM" id="SSF54913">
    <property type="entry name" value="GlnB-like"/>
    <property type="match status" value="1"/>
</dbReference>
<dbReference type="InterPro" id="IPR015867">
    <property type="entry name" value="N-reg_PII/ATP_PRibTrfase_C"/>
</dbReference>
<dbReference type="Pfam" id="PF00543">
    <property type="entry name" value="P-II"/>
    <property type="match status" value="1"/>
</dbReference>
<evidence type="ECO:0000313" key="2">
    <source>
        <dbReference type="Proteomes" id="UP000264141"/>
    </source>
</evidence>
<accession>A0A3D1JF84</accession>
<dbReference type="InterPro" id="IPR002187">
    <property type="entry name" value="N-reg_PII"/>
</dbReference>
<dbReference type="EMBL" id="DPBP01000022">
    <property type="protein sequence ID" value="HCE17250.1"/>
    <property type="molecule type" value="Genomic_DNA"/>
</dbReference>
<reference evidence="1 2" key="1">
    <citation type="journal article" date="2018" name="Nat. Biotechnol.">
        <title>A standardized bacterial taxonomy based on genome phylogeny substantially revises the tree of life.</title>
        <authorList>
            <person name="Parks D.H."/>
            <person name="Chuvochina M."/>
            <person name="Waite D.W."/>
            <person name="Rinke C."/>
            <person name="Skarshewski A."/>
            <person name="Chaumeil P.A."/>
            <person name="Hugenholtz P."/>
        </authorList>
    </citation>
    <scope>NUCLEOTIDE SEQUENCE [LARGE SCALE GENOMIC DNA]</scope>
    <source>
        <strain evidence="1">UBA8781</strain>
    </source>
</reference>
<dbReference type="Proteomes" id="UP000264141">
    <property type="component" value="Unassembled WGS sequence"/>
</dbReference>
<dbReference type="GO" id="GO:0030234">
    <property type="term" value="F:enzyme regulator activity"/>
    <property type="evidence" value="ECO:0007669"/>
    <property type="project" value="InterPro"/>
</dbReference>
<dbReference type="GO" id="GO:0006808">
    <property type="term" value="P:regulation of nitrogen utilization"/>
    <property type="evidence" value="ECO:0007669"/>
    <property type="project" value="InterPro"/>
</dbReference>
<name>A0A3D1JF84_9CHLR</name>
<dbReference type="Gene3D" id="3.30.70.120">
    <property type="match status" value="1"/>
</dbReference>
<gene>
    <name evidence="1" type="ORF">DEQ80_05275</name>
</gene>
<dbReference type="AlphaFoldDB" id="A0A3D1JF84"/>